<organism evidence="2 3">
    <name type="scientific">Clostridium aciditolerans</name>
    <dbReference type="NCBI Taxonomy" id="339861"/>
    <lineage>
        <taxon>Bacteria</taxon>
        <taxon>Bacillati</taxon>
        <taxon>Bacillota</taxon>
        <taxon>Clostridia</taxon>
        <taxon>Eubacteriales</taxon>
        <taxon>Clostridiaceae</taxon>
        <taxon>Clostridium</taxon>
    </lineage>
</organism>
<dbReference type="AlphaFoldDB" id="A0A934HVV5"/>
<sequence length="349" mass="40384">MDFLKVEKEKKYFKNVKITRINDNKINISWKSEEELNQVKIYWNKTPEINGIEECITTVEGKAEVIFDDPDTNRRNYFILKAEGYDPEIVAEVLIPFKGTSNFRDIGGYKTKDGRRVKWNVFYRSDELAGLTEEDIEYLKTLGIKTILDYRSKGEVNAKPDPLIEGIKNLNISGMKSLDNSDVNFDMFSLIKESKSLEALGKPGELLKKGYLEMVFENKAFKKLMECIEYPDKMPIIQHCTAGKDRTGIGSALILLALGVPEETVIEDYLLTNIYRSNMNEALIKSLSNLLMDEDSKEIFKSFIEVRREYIESALNAIKERYGSIDEYLEKEYGFNKEKRARLQQNYLL</sequence>
<dbReference type="InterPro" id="IPR026893">
    <property type="entry name" value="Tyr/Ser_Pase_IphP-type"/>
</dbReference>
<evidence type="ECO:0000313" key="2">
    <source>
        <dbReference type="EMBL" id="MBI6871778.1"/>
    </source>
</evidence>
<dbReference type="Proteomes" id="UP000622687">
    <property type="component" value="Unassembled WGS sequence"/>
</dbReference>
<keyword evidence="3" id="KW-1185">Reference proteome</keyword>
<accession>A0A934HVV5</accession>
<dbReference type="Pfam" id="PF13350">
    <property type="entry name" value="Y_phosphatase3"/>
    <property type="match status" value="1"/>
</dbReference>
<dbReference type="Gene3D" id="3.90.190.10">
    <property type="entry name" value="Protein tyrosine phosphatase superfamily"/>
    <property type="match status" value="1"/>
</dbReference>
<comment type="similarity">
    <text evidence="1">Belongs to the protein-tyrosine phosphatase family.</text>
</comment>
<dbReference type="GO" id="GO:0004721">
    <property type="term" value="F:phosphoprotein phosphatase activity"/>
    <property type="evidence" value="ECO:0007669"/>
    <property type="project" value="InterPro"/>
</dbReference>
<proteinExistence type="inferred from homology"/>
<evidence type="ECO:0000256" key="1">
    <source>
        <dbReference type="ARBA" id="ARBA00009580"/>
    </source>
</evidence>
<dbReference type="PANTHER" id="PTHR31126">
    <property type="entry name" value="TYROSINE-PROTEIN PHOSPHATASE"/>
    <property type="match status" value="1"/>
</dbReference>
<dbReference type="EMBL" id="JAEEGB010000004">
    <property type="protein sequence ID" value="MBI6871778.1"/>
    <property type="molecule type" value="Genomic_DNA"/>
</dbReference>
<dbReference type="RefSeq" id="WP_211141212.1">
    <property type="nucleotide sequence ID" value="NZ_JAEEGB010000004.1"/>
</dbReference>
<gene>
    <name evidence="2" type="ORF">I6U51_03535</name>
</gene>
<evidence type="ECO:0000313" key="3">
    <source>
        <dbReference type="Proteomes" id="UP000622687"/>
    </source>
</evidence>
<name>A0A934HVV5_9CLOT</name>
<reference evidence="2" key="1">
    <citation type="submission" date="2020-12" db="EMBL/GenBank/DDBJ databases">
        <title>Clostridium thailandense sp. nov., a novel acetogenic bacterium isolated from peat land soil in Thailand.</title>
        <authorList>
            <person name="Chaikitkaew S."/>
            <person name="Birkeland N.K."/>
        </authorList>
    </citation>
    <scope>NUCLEOTIDE SEQUENCE</scope>
    <source>
        <strain evidence="2">DSM 17425</strain>
    </source>
</reference>
<protein>
    <submittedName>
        <fullName evidence="2">Tyrosine-protein phosphatase</fullName>
    </submittedName>
</protein>
<dbReference type="InterPro" id="IPR029021">
    <property type="entry name" value="Prot-tyrosine_phosphatase-like"/>
</dbReference>
<dbReference type="SUPFAM" id="SSF52799">
    <property type="entry name" value="(Phosphotyrosine protein) phosphatases II"/>
    <property type="match status" value="1"/>
</dbReference>
<comment type="caution">
    <text evidence="2">The sequence shown here is derived from an EMBL/GenBank/DDBJ whole genome shotgun (WGS) entry which is preliminary data.</text>
</comment>
<dbReference type="PANTHER" id="PTHR31126:SF1">
    <property type="entry name" value="TYROSINE SPECIFIC PROTEIN PHOSPHATASES DOMAIN-CONTAINING PROTEIN"/>
    <property type="match status" value="1"/>
</dbReference>